<dbReference type="EMBL" id="JANPWB010000008">
    <property type="protein sequence ID" value="KAJ1164750.1"/>
    <property type="molecule type" value="Genomic_DNA"/>
</dbReference>
<proteinExistence type="predicted"/>
<accession>A0AAV7SL38</accession>
<dbReference type="AlphaFoldDB" id="A0AAV7SL38"/>
<evidence type="ECO:0000313" key="2">
    <source>
        <dbReference type="Proteomes" id="UP001066276"/>
    </source>
</evidence>
<keyword evidence="2" id="KW-1185">Reference proteome</keyword>
<reference evidence="1" key="1">
    <citation type="journal article" date="2022" name="bioRxiv">
        <title>Sequencing and chromosome-scale assembly of the giantPleurodeles waltlgenome.</title>
        <authorList>
            <person name="Brown T."/>
            <person name="Elewa A."/>
            <person name="Iarovenko S."/>
            <person name="Subramanian E."/>
            <person name="Araus A.J."/>
            <person name="Petzold A."/>
            <person name="Susuki M."/>
            <person name="Suzuki K.-i.T."/>
            <person name="Hayashi T."/>
            <person name="Toyoda A."/>
            <person name="Oliveira C."/>
            <person name="Osipova E."/>
            <person name="Leigh N.D."/>
            <person name="Simon A."/>
            <person name="Yun M.H."/>
        </authorList>
    </citation>
    <scope>NUCLEOTIDE SEQUENCE</scope>
    <source>
        <strain evidence="1">20211129_DDA</strain>
        <tissue evidence="1">Liver</tissue>
    </source>
</reference>
<gene>
    <name evidence="1" type="ORF">NDU88_005184</name>
</gene>
<dbReference type="InterPro" id="IPR036691">
    <property type="entry name" value="Endo/exonu/phosph_ase_sf"/>
</dbReference>
<protein>
    <submittedName>
        <fullName evidence="1">Uncharacterized protein</fullName>
    </submittedName>
</protein>
<name>A0AAV7SL38_PLEWA</name>
<dbReference type="SUPFAM" id="SSF56219">
    <property type="entry name" value="DNase I-like"/>
    <property type="match status" value="1"/>
</dbReference>
<dbReference type="Gene3D" id="3.60.10.10">
    <property type="entry name" value="Endonuclease/exonuclease/phosphatase"/>
    <property type="match status" value="1"/>
</dbReference>
<dbReference type="Proteomes" id="UP001066276">
    <property type="component" value="Chromosome 4_2"/>
</dbReference>
<organism evidence="1 2">
    <name type="scientific">Pleurodeles waltl</name>
    <name type="common">Iberian ribbed newt</name>
    <dbReference type="NCBI Taxonomy" id="8319"/>
    <lineage>
        <taxon>Eukaryota</taxon>
        <taxon>Metazoa</taxon>
        <taxon>Chordata</taxon>
        <taxon>Craniata</taxon>
        <taxon>Vertebrata</taxon>
        <taxon>Euteleostomi</taxon>
        <taxon>Amphibia</taxon>
        <taxon>Batrachia</taxon>
        <taxon>Caudata</taxon>
        <taxon>Salamandroidea</taxon>
        <taxon>Salamandridae</taxon>
        <taxon>Pleurodelinae</taxon>
        <taxon>Pleurodeles</taxon>
    </lineage>
</organism>
<comment type="caution">
    <text evidence="1">The sequence shown here is derived from an EMBL/GenBank/DDBJ whole genome shotgun (WGS) entry which is preliminary data.</text>
</comment>
<sequence length="165" mass="18493">MRRPLRGCPRGSLPWSGFTLVAGPALEVAVWARGPPRGGGMWVEVNGGRKIQSISLGRQINMLTLKVMGLKRYMARYRVHSFLRRHKVQMACLQETHMAEEESPKLAKKWLGQMFSSSFSSYARVAIWVAPGVSFTHVYSEADVEGRYILLQGMIDGVLLTIINT</sequence>
<evidence type="ECO:0000313" key="1">
    <source>
        <dbReference type="EMBL" id="KAJ1164750.1"/>
    </source>
</evidence>